<reference evidence="4 5" key="1">
    <citation type="journal article" date="2012" name="J. Bacteriol.">
        <title>De Novo Genome Project of Cupriavidus basilensis OR16.</title>
        <authorList>
            <person name="Cserhati M."/>
            <person name="Kriszt B."/>
            <person name="Szoboszlay S."/>
            <person name="Toth A."/>
            <person name="Szabo I."/>
            <person name="Tancsics A."/>
            <person name="Nagy I."/>
            <person name="Horvath B."/>
            <person name="Nagy I."/>
            <person name="Kukolya J."/>
        </authorList>
    </citation>
    <scope>NUCLEOTIDE SEQUENCE [LARGE SCALE GENOMIC DNA]</scope>
    <source>
        <strain evidence="4 5">OR16</strain>
    </source>
</reference>
<dbReference type="Proteomes" id="UP000005808">
    <property type="component" value="Unassembled WGS sequence"/>
</dbReference>
<dbReference type="SUPFAM" id="SSF143990">
    <property type="entry name" value="YbiA-like"/>
    <property type="match status" value="1"/>
</dbReference>
<dbReference type="InterPro" id="IPR037238">
    <property type="entry name" value="YbiA-like_sf"/>
</dbReference>
<name>H1S346_9BURK</name>
<evidence type="ECO:0000313" key="5">
    <source>
        <dbReference type="Proteomes" id="UP000005808"/>
    </source>
</evidence>
<organism evidence="4 5">
    <name type="scientific">Cupriavidus basilensis OR16</name>
    <dbReference type="NCBI Taxonomy" id="1127483"/>
    <lineage>
        <taxon>Bacteria</taxon>
        <taxon>Pseudomonadati</taxon>
        <taxon>Pseudomonadota</taxon>
        <taxon>Betaproteobacteria</taxon>
        <taxon>Burkholderiales</taxon>
        <taxon>Burkholderiaceae</taxon>
        <taxon>Cupriavidus</taxon>
    </lineage>
</organism>
<evidence type="ECO:0000256" key="2">
    <source>
        <dbReference type="ARBA" id="ARBA00000751"/>
    </source>
</evidence>
<dbReference type="Pfam" id="PF08719">
    <property type="entry name" value="NADAR"/>
    <property type="match status" value="1"/>
</dbReference>
<comment type="catalytic activity">
    <reaction evidence="1">
        <text>5-amino-6-(5-phospho-D-ribosylamino)uracil + H2O = 5,6-diaminouracil + D-ribose 5-phosphate</text>
        <dbReference type="Rhea" id="RHEA:55020"/>
        <dbReference type="ChEBI" id="CHEBI:15377"/>
        <dbReference type="ChEBI" id="CHEBI:46252"/>
        <dbReference type="ChEBI" id="CHEBI:58453"/>
        <dbReference type="ChEBI" id="CHEBI:78346"/>
    </reaction>
</comment>
<dbReference type="NCBIfam" id="TIGR02464">
    <property type="entry name" value="ribofla_fusion"/>
    <property type="match status" value="1"/>
</dbReference>
<evidence type="ECO:0000256" key="1">
    <source>
        <dbReference type="ARBA" id="ARBA00000022"/>
    </source>
</evidence>
<dbReference type="AlphaFoldDB" id="H1S346"/>
<dbReference type="RefSeq" id="WP_006157833.1">
    <property type="nucleotide sequence ID" value="NZ_AHJE01000023.1"/>
</dbReference>
<sequence length="193" mass="20904">MSQADFHVPHDHASLIRAVRQGRQPDYLFFWGHSAKAGAPVGKECLSQWWPASFGVDGQTYASAEHFMMAGKARLFGDEQALPRILAAPTPAAAKQAGREVRGFDAPRWDAACLGLVTQGNIEKFRQNPALADYLLGTGERVLVEASPVDRVWGIGLAADDPRAGNPEQWRGPNLLGFALMAARDVLRGASAR</sequence>
<comment type="catalytic activity">
    <reaction evidence="2">
        <text>2,5-diamino-6-hydroxy-4-(5-phosphoribosylamino)-pyrimidine + H2O = 2,5,6-triamino-4-hydroxypyrimidine + D-ribose 5-phosphate</text>
        <dbReference type="Rhea" id="RHEA:23436"/>
        <dbReference type="ChEBI" id="CHEBI:15377"/>
        <dbReference type="ChEBI" id="CHEBI:58614"/>
        <dbReference type="ChEBI" id="CHEBI:78346"/>
        <dbReference type="ChEBI" id="CHEBI:137796"/>
    </reaction>
</comment>
<feature type="domain" description="NADAR" evidence="3">
    <location>
        <begin position="29"/>
        <end position="188"/>
    </location>
</feature>
<dbReference type="CDD" id="cd15457">
    <property type="entry name" value="NADAR"/>
    <property type="match status" value="1"/>
</dbReference>
<accession>H1S346</accession>
<gene>
    <name evidence="4" type="ORF">OR16_10803</name>
</gene>
<proteinExistence type="predicted"/>
<dbReference type="EMBL" id="AHJE01000023">
    <property type="protein sequence ID" value="EHP43054.1"/>
    <property type="molecule type" value="Genomic_DNA"/>
</dbReference>
<comment type="caution">
    <text evidence="4">The sequence shown here is derived from an EMBL/GenBank/DDBJ whole genome shotgun (WGS) entry which is preliminary data.</text>
</comment>
<evidence type="ECO:0000259" key="3">
    <source>
        <dbReference type="Pfam" id="PF08719"/>
    </source>
</evidence>
<evidence type="ECO:0000313" key="4">
    <source>
        <dbReference type="EMBL" id="EHP43054.1"/>
    </source>
</evidence>
<dbReference type="Gene3D" id="1.10.357.40">
    <property type="entry name" value="YbiA-like"/>
    <property type="match status" value="1"/>
</dbReference>
<dbReference type="InterPro" id="IPR012816">
    <property type="entry name" value="NADAR"/>
</dbReference>
<protein>
    <recommendedName>
        <fullName evidence="3">NADAR domain-containing protein</fullName>
    </recommendedName>
</protein>
<dbReference type="OrthoDB" id="67297at2"/>
<dbReference type="PATRIC" id="fig|1127483.3.peg.2160"/>